<dbReference type="EMBL" id="AGEK01000016">
    <property type="protein sequence ID" value="EHO73066.1"/>
    <property type="molecule type" value="Genomic_DNA"/>
</dbReference>
<dbReference type="GO" id="GO:0009279">
    <property type="term" value="C:cell outer membrane"/>
    <property type="evidence" value="ECO:0007669"/>
    <property type="project" value="UniProtKB-SubCell"/>
</dbReference>
<dbReference type="Gene3D" id="2.40.170.20">
    <property type="entry name" value="TonB-dependent receptor, beta-barrel domain"/>
    <property type="match status" value="1"/>
</dbReference>
<evidence type="ECO:0000313" key="13">
    <source>
        <dbReference type="EMBL" id="EHO73066.1"/>
    </source>
</evidence>
<evidence type="ECO:0000256" key="4">
    <source>
        <dbReference type="ARBA" id="ARBA00022692"/>
    </source>
</evidence>
<evidence type="ECO:0000313" key="14">
    <source>
        <dbReference type="Proteomes" id="UP000003167"/>
    </source>
</evidence>
<feature type="signal peptide" evidence="10">
    <location>
        <begin position="1"/>
        <end position="30"/>
    </location>
</feature>
<dbReference type="InterPro" id="IPR037066">
    <property type="entry name" value="Plug_dom_sf"/>
</dbReference>
<dbReference type="InterPro" id="IPR036942">
    <property type="entry name" value="Beta-barrel_TonB_sf"/>
</dbReference>
<name>H1HKG5_9BACT</name>
<dbReference type="Proteomes" id="UP000003167">
    <property type="component" value="Unassembled WGS sequence"/>
</dbReference>
<dbReference type="InterPro" id="IPR039426">
    <property type="entry name" value="TonB-dep_rcpt-like"/>
</dbReference>
<evidence type="ECO:0000256" key="7">
    <source>
        <dbReference type="ARBA" id="ARBA00023237"/>
    </source>
</evidence>
<keyword evidence="10" id="KW-0732">Signal</keyword>
<dbReference type="OrthoDB" id="9768177at2"/>
<evidence type="ECO:0000259" key="11">
    <source>
        <dbReference type="Pfam" id="PF00593"/>
    </source>
</evidence>
<dbReference type="Pfam" id="PF13715">
    <property type="entry name" value="CarbopepD_reg_2"/>
    <property type="match status" value="1"/>
</dbReference>
<keyword evidence="4 8" id="KW-0812">Transmembrane</keyword>
<dbReference type="Gene3D" id="2.170.130.10">
    <property type="entry name" value="TonB-dependent receptor, plug domain"/>
    <property type="match status" value="1"/>
</dbReference>
<dbReference type="STRING" id="999422.HMPREF9944_00659"/>
<keyword evidence="7 8" id="KW-0998">Cell outer membrane</keyword>
<dbReference type="InterPro" id="IPR023996">
    <property type="entry name" value="TonB-dep_OMP_SusC/RagA"/>
</dbReference>
<dbReference type="InterPro" id="IPR000531">
    <property type="entry name" value="Beta-barrel_TonB"/>
</dbReference>
<sequence length="999" mass="110419">MHNVQDSFRSNCKRIVAAVVLLFIGTIAFAQSKVTGTVKDSGGEPLIGVSVVEVGTSNGTVTDINGNYTLNVKPGARLKISYVGFNPKEVRAGDKTMVVLEEDNKTLNEVVVVGYGTMRRKDVTSSITTIKSDDLNKGVFTDAANMLQGKVAGLVVTSTGDPNGSPSITLRGASSLRSGAAMQPYYVVDGIPGVDISMVAPDDIESIDVLRDATATAIYGSKAANGVIIITTKSGKNGGERTNVSYNGYVGFDRISKTLDVASAQDIRDFVTKNGLSYAYDGGGDTDWQQEVLRTGFSHNHNVAINGGSKKTNYMGSVNYMNREGVIKGSNMYRLNVRSLLSTKVLKDRLDLSVGANMMYGMHRGVKMDNEGASVLDAMNYFNPTNEVTDANGNWTWGSGSHNFNPMSLISEDTSETFWKRNQFIGKATLHIIDGLLLNMNYSYDNFQHTYSAYDSHNSQLPGLSAYYGKADRNTYFGNSQTFETYANYDKTFNKVHKLSLMAGYSWEERNSNDGFGLSVHNFFDDTLKWNNLTYAGQIDGMKAVNSGTKETVRNISFYGRAGYSFNSRYMLQATLRRDGSSVFGKDHRWGTFPSVSAAWNITEEAFMKNQSIFSNLKLRLGYGVSGNALGFGAYSAVATYGATGSYFQSNGVTYVSLGATKLANEDLKWETTGMFNLGIDYAVLGGRLNGSLEFYHKKTKDLIWAYPVSSFIYPFGSIQANVGEIANKGVEFTLNAIPVKTKDFEWNTTLNLAHNSNKVDRLSNEKYHTDVFEQGDPMVAGVSANGYTQRVMEGQPIGTFYMYEFAGYNDAGKATYYVHDAKTNERTGEVTTAPVYKDRTVVGNAQPKLNLGWNNTLNYKDWSLTMFFTGVFGNKIYNGSRAHYTAPDVFSGGRNVLKEYIYDRPYTDTYSNVPSTRFLEKGDYLRLQSLTLGYTFRYFNGWLQSLQLYMTCNNVFTLTGYKGLDPEVNLGGIDPGVDYRWSNYPHTRTFMMGAKLNF</sequence>
<keyword evidence="6 8" id="KW-0472">Membrane</keyword>
<dbReference type="AlphaFoldDB" id="H1HKG5"/>
<gene>
    <name evidence="13" type="ORF">HMPREF9944_00659</name>
</gene>
<evidence type="ECO:0000256" key="5">
    <source>
        <dbReference type="ARBA" id="ARBA00023077"/>
    </source>
</evidence>
<dbReference type="NCBIfam" id="TIGR04056">
    <property type="entry name" value="OMP_RagA_SusC"/>
    <property type="match status" value="1"/>
</dbReference>
<dbReference type="HOGENOM" id="CLU_004317_0_2_10"/>
<keyword evidence="2 8" id="KW-0813">Transport</keyword>
<dbReference type="Pfam" id="PF00593">
    <property type="entry name" value="TonB_dep_Rec_b-barrel"/>
    <property type="match status" value="1"/>
</dbReference>
<dbReference type="SUPFAM" id="SSF49464">
    <property type="entry name" value="Carboxypeptidase regulatory domain-like"/>
    <property type="match status" value="1"/>
</dbReference>
<reference evidence="13 14" key="1">
    <citation type="submission" date="2011-12" db="EMBL/GenBank/DDBJ databases">
        <title>The Genome Sequence of Prevotella maculosa OT 289.</title>
        <authorList>
            <consortium name="The Broad Institute Genome Sequencing Platform"/>
            <person name="Earl A."/>
            <person name="Ward D."/>
            <person name="Feldgarden M."/>
            <person name="Gevers D."/>
            <person name="Izard J."/>
            <person name="Blanton J.M."/>
            <person name="Mathney J."/>
            <person name="Tanner A.C."/>
            <person name="Dewhirst F.E."/>
            <person name="Young S.K."/>
            <person name="Zeng Q."/>
            <person name="Gargeya S."/>
            <person name="Fitzgerald M."/>
            <person name="Haas B."/>
            <person name="Abouelleil A."/>
            <person name="Alvarado L."/>
            <person name="Arachchi H.M."/>
            <person name="Berlin A."/>
            <person name="Chapman S.B."/>
            <person name="Gearin G."/>
            <person name="Goldberg J."/>
            <person name="Griggs A."/>
            <person name="Gujja S."/>
            <person name="Hansen M."/>
            <person name="Heiman D."/>
            <person name="Howarth C."/>
            <person name="Larimer J."/>
            <person name="Lui A."/>
            <person name="MacDonald P.J.P."/>
            <person name="McCowen C."/>
            <person name="Montmayeur A."/>
            <person name="Murphy C."/>
            <person name="Neiman D."/>
            <person name="Pearson M."/>
            <person name="Priest M."/>
            <person name="Roberts A."/>
            <person name="Saif S."/>
            <person name="Shea T."/>
            <person name="Sisk P."/>
            <person name="Stolte C."/>
            <person name="Sykes S."/>
            <person name="Wortman J."/>
            <person name="Nusbaum C."/>
            <person name="Birren B."/>
        </authorList>
    </citation>
    <scope>NUCLEOTIDE SEQUENCE [LARGE SCALE GENOMIC DNA]</scope>
    <source>
        <strain evidence="13 14">OT 289</strain>
    </source>
</reference>
<dbReference type="NCBIfam" id="TIGR04057">
    <property type="entry name" value="SusC_RagA_signa"/>
    <property type="match status" value="1"/>
</dbReference>
<evidence type="ECO:0000259" key="12">
    <source>
        <dbReference type="Pfam" id="PF07715"/>
    </source>
</evidence>
<feature type="domain" description="TonB-dependent receptor-like beta-barrel" evidence="11">
    <location>
        <begin position="385"/>
        <end position="956"/>
    </location>
</feature>
<evidence type="ECO:0000256" key="8">
    <source>
        <dbReference type="PROSITE-ProRule" id="PRU01360"/>
    </source>
</evidence>
<dbReference type="PATRIC" id="fig|999422.3.peg.672"/>
<evidence type="ECO:0000256" key="10">
    <source>
        <dbReference type="SAM" id="SignalP"/>
    </source>
</evidence>
<dbReference type="InterPro" id="IPR008969">
    <property type="entry name" value="CarboxyPept-like_regulatory"/>
</dbReference>
<evidence type="ECO:0000256" key="9">
    <source>
        <dbReference type="RuleBase" id="RU003357"/>
    </source>
</evidence>
<organism evidence="13 14">
    <name type="scientific">Segatella maculosa OT 289</name>
    <dbReference type="NCBI Taxonomy" id="999422"/>
    <lineage>
        <taxon>Bacteria</taxon>
        <taxon>Pseudomonadati</taxon>
        <taxon>Bacteroidota</taxon>
        <taxon>Bacteroidia</taxon>
        <taxon>Bacteroidales</taxon>
        <taxon>Prevotellaceae</taxon>
        <taxon>Segatella</taxon>
    </lineage>
</organism>
<keyword evidence="5 9" id="KW-0798">TonB box</keyword>
<dbReference type="RefSeq" id="WP_008564402.1">
    <property type="nucleotide sequence ID" value="NZ_JH594501.1"/>
</dbReference>
<dbReference type="Gene3D" id="2.60.40.1120">
    <property type="entry name" value="Carboxypeptidase-like, regulatory domain"/>
    <property type="match status" value="1"/>
</dbReference>
<keyword evidence="3 8" id="KW-1134">Transmembrane beta strand</keyword>
<accession>H1HKG5</accession>
<comment type="similarity">
    <text evidence="8 9">Belongs to the TonB-dependent receptor family.</text>
</comment>
<evidence type="ECO:0000256" key="2">
    <source>
        <dbReference type="ARBA" id="ARBA00022448"/>
    </source>
</evidence>
<dbReference type="SUPFAM" id="SSF56935">
    <property type="entry name" value="Porins"/>
    <property type="match status" value="1"/>
</dbReference>
<protein>
    <submittedName>
        <fullName evidence="13">SusC/RagA family TonB-linked outer membrane protein</fullName>
    </submittedName>
</protein>
<comment type="caution">
    <text evidence="13">The sequence shown here is derived from an EMBL/GenBank/DDBJ whole genome shotgun (WGS) entry which is preliminary data.</text>
</comment>
<dbReference type="PROSITE" id="PS52016">
    <property type="entry name" value="TONB_DEPENDENT_REC_3"/>
    <property type="match status" value="1"/>
</dbReference>
<evidence type="ECO:0000256" key="3">
    <source>
        <dbReference type="ARBA" id="ARBA00022452"/>
    </source>
</evidence>
<evidence type="ECO:0000256" key="6">
    <source>
        <dbReference type="ARBA" id="ARBA00023136"/>
    </source>
</evidence>
<comment type="subcellular location">
    <subcellularLocation>
        <location evidence="1 8">Cell outer membrane</location>
        <topology evidence="1 8">Multi-pass membrane protein</topology>
    </subcellularLocation>
</comment>
<feature type="chain" id="PRO_5003551477" evidence="10">
    <location>
        <begin position="31"/>
        <end position="999"/>
    </location>
</feature>
<keyword evidence="14" id="KW-1185">Reference proteome</keyword>
<dbReference type="InterPro" id="IPR012910">
    <property type="entry name" value="Plug_dom"/>
</dbReference>
<dbReference type="Pfam" id="PF07715">
    <property type="entry name" value="Plug"/>
    <property type="match status" value="1"/>
</dbReference>
<feature type="domain" description="TonB-dependent receptor plug" evidence="12">
    <location>
        <begin position="120"/>
        <end position="227"/>
    </location>
</feature>
<dbReference type="InterPro" id="IPR023997">
    <property type="entry name" value="TonB-dep_OMP_SusC/RagA_CS"/>
</dbReference>
<proteinExistence type="inferred from homology"/>
<evidence type="ECO:0000256" key="1">
    <source>
        <dbReference type="ARBA" id="ARBA00004571"/>
    </source>
</evidence>